<evidence type="ECO:0000313" key="4">
    <source>
        <dbReference type="Proteomes" id="UP000521872"/>
    </source>
</evidence>
<evidence type="ECO:0000256" key="1">
    <source>
        <dbReference type="SAM" id="MobiDB-lite"/>
    </source>
</evidence>
<feature type="transmembrane region" description="Helical" evidence="2">
    <location>
        <begin position="53"/>
        <end position="74"/>
    </location>
</feature>
<dbReference type="EMBL" id="JAACJL010000018">
    <property type="protein sequence ID" value="KAF4618196.1"/>
    <property type="molecule type" value="Genomic_DNA"/>
</dbReference>
<feature type="transmembrane region" description="Helical" evidence="2">
    <location>
        <begin position="224"/>
        <end position="245"/>
    </location>
</feature>
<dbReference type="AlphaFoldDB" id="A0A8H4QVX6"/>
<evidence type="ECO:0000313" key="3">
    <source>
        <dbReference type="EMBL" id="KAF4618196.1"/>
    </source>
</evidence>
<organism evidence="3 4">
    <name type="scientific">Agrocybe pediades</name>
    <dbReference type="NCBI Taxonomy" id="84607"/>
    <lineage>
        <taxon>Eukaryota</taxon>
        <taxon>Fungi</taxon>
        <taxon>Dikarya</taxon>
        <taxon>Basidiomycota</taxon>
        <taxon>Agaricomycotina</taxon>
        <taxon>Agaricomycetes</taxon>
        <taxon>Agaricomycetidae</taxon>
        <taxon>Agaricales</taxon>
        <taxon>Agaricineae</taxon>
        <taxon>Strophariaceae</taxon>
        <taxon>Agrocybe</taxon>
    </lineage>
</organism>
<name>A0A8H4QVX6_9AGAR</name>
<comment type="caution">
    <text evidence="3">The sequence shown here is derived from an EMBL/GenBank/DDBJ whole genome shotgun (WGS) entry which is preliminary data.</text>
</comment>
<keyword evidence="2" id="KW-0812">Transmembrane</keyword>
<feature type="region of interest" description="Disordered" evidence="1">
    <location>
        <begin position="311"/>
        <end position="336"/>
    </location>
</feature>
<reference evidence="3 4" key="1">
    <citation type="submission" date="2019-12" db="EMBL/GenBank/DDBJ databases">
        <authorList>
            <person name="Floudas D."/>
            <person name="Bentzer J."/>
            <person name="Ahren D."/>
            <person name="Johansson T."/>
            <person name="Persson P."/>
            <person name="Tunlid A."/>
        </authorList>
    </citation>
    <scope>NUCLEOTIDE SEQUENCE [LARGE SCALE GENOMIC DNA]</scope>
    <source>
        <strain evidence="3 4">CBS 102.39</strain>
    </source>
</reference>
<feature type="transmembrane region" description="Helical" evidence="2">
    <location>
        <begin position="200"/>
        <end position="218"/>
    </location>
</feature>
<accession>A0A8H4QVX6</accession>
<sequence length="336" mass="36808">MPDWSDPLEIQKEAGIFVKFMHSLLGVYLYEFFISLDFEWAILTGKKKFQWPLIFYFANRYLLLGALIAIAVSFDSTEKLDCQSLYTFNQLAGDAAVGLASVNLSLRAMAIWKQNCWVVGGLVALILGHWSLILQGVQLTAVWVDGAGCQITKTNNKILAAIFIYSMCLDLTVLLLTTYKLAGIRAGGSRLGNMIFNHGLLYFFIAFLANLIATIFMVLDLNSIMSVIFNVPAAVASTIVACRAVRLLSDFNESSKGLGDVGYGASSSGQRAGVSHGVRVPSTHPGANPPDGHHLHVRMEMETFTRGEVNHNDVFPPSKAESDTDVEADIERKGSF</sequence>
<protein>
    <recommendedName>
        <fullName evidence="5">Transmembrane protein</fullName>
    </recommendedName>
</protein>
<keyword evidence="2" id="KW-1133">Transmembrane helix</keyword>
<dbReference type="Proteomes" id="UP000521872">
    <property type="component" value="Unassembled WGS sequence"/>
</dbReference>
<keyword evidence="2" id="KW-0472">Membrane</keyword>
<feature type="transmembrane region" description="Helical" evidence="2">
    <location>
        <begin position="116"/>
        <end position="138"/>
    </location>
</feature>
<evidence type="ECO:0000256" key="2">
    <source>
        <dbReference type="SAM" id="Phobius"/>
    </source>
</evidence>
<keyword evidence="4" id="KW-1185">Reference proteome</keyword>
<gene>
    <name evidence="3" type="ORF">D9613_011539</name>
</gene>
<evidence type="ECO:0008006" key="5">
    <source>
        <dbReference type="Google" id="ProtNLM"/>
    </source>
</evidence>
<feature type="transmembrane region" description="Helical" evidence="2">
    <location>
        <begin position="158"/>
        <end position="179"/>
    </location>
</feature>
<proteinExistence type="predicted"/>
<feature type="transmembrane region" description="Helical" evidence="2">
    <location>
        <begin position="20"/>
        <end position="41"/>
    </location>
</feature>